<evidence type="ECO:0000259" key="2">
    <source>
        <dbReference type="Pfam" id="PF00582"/>
    </source>
</evidence>
<dbReference type="InterPro" id="IPR014729">
    <property type="entry name" value="Rossmann-like_a/b/a_fold"/>
</dbReference>
<dbReference type="Pfam" id="PF00582">
    <property type="entry name" value="Usp"/>
    <property type="match status" value="2"/>
</dbReference>
<dbReference type="Gene3D" id="3.40.50.620">
    <property type="entry name" value="HUPs"/>
    <property type="match status" value="2"/>
</dbReference>
<dbReference type="PANTHER" id="PTHR46553">
    <property type="entry name" value="ADENINE NUCLEOTIDE ALPHA HYDROLASES-LIKE SUPERFAMILY PROTEIN"/>
    <property type="match status" value="1"/>
</dbReference>
<dbReference type="PRINTS" id="PR01438">
    <property type="entry name" value="UNVRSLSTRESS"/>
</dbReference>
<dbReference type="Proteomes" id="UP000805614">
    <property type="component" value="Unassembled WGS sequence"/>
</dbReference>
<reference evidence="3 4" key="1">
    <citation type="submission" date="2020-06" db="EMBL/GenBank/DDBJ databases">
        <title>Actinomadura xiongansis sp. nov., isolated from soil of Baiyangdian.</title>
        <authorList>
            <person name="Zhang X."/>
        </authorList>
    </citation>
    <scope>NUCLEOTIDE SEQUENCE [LARGE SCALE GENOMIC DNA]</scope>
    <source>
        <strain evidence="3 4">HBUM206468</strain>
    </source>
</reference>
<sequence>MSDPSAAPIVVGTDGSAPAERAVAWAADDAARRRRPLRIVHAIEQWVFDTPLGTPPGMRESLTEAGLRILAQAKTVAHERRPEVEVTTELIEKGSGAGLCDQSRRAFEIVLGHRGLGGFTSLLLGSTGLRVAGHAHGPVVIVRGDHTAAGGDVTVGVDLPEVSVETLEYAFDAAGTRSGRLTIVYAWDLPTPLVAGDYVIDETAIERSAQRSLTKTLEPWRKRYLDVEVIEKAVRGHPASALVDASEHADLLVIGSHGRSRLGLVHLGSVAHGVVHHAHCPVAVVRPRT</sequence>
<comment type="caution">
    <text evidence="3">The sequence shown here is derived from an EMBL/GenBank/DDBJ whole genome shotgun (WGS) entry which is preliminary data.</text>
</comment>
<evidence type="ECO:0000313" key="3">
    <source>
        <dbReference type="EMBL" id="MBC6466409.1"/>
    </source>
</evidence>
<proteinExistence type="inferred from homology"/>
<protein>
    <submittedName>
        <fullName evidence="3">Universal stress protein</fullName>
    </submittedName>
</protein>
<gene>
    <name evidence="3" type="ORF">HKK74_12970</name>
</gene>
<dbReference type="EMBL" id="JABVEC010000008">
    <property type="protein sequence ID" value="MBC6466409.1"/>
    <property type="molecule type" value="Genomic_DNA"/>
</dbReference>
<evidence type="ECO:0000256" key="1">
    <source>
        <dbReference type="ARBA" id="ARBA00008791"/>
    </source>
</evidence>
<feature type="domain" description="UspA" evidence="2">
    <location>
        <begin position="153"/>
        <end position="286"/>
    </location>
</feature>
<comment type="similarity">
    <text evidence="1">Belongs to the universal stress protein A family.</text>
</comment>
<evidence type="ECO:0000313" key="4">
    <source>
        <dbReference type="Proteomes" id="UP000805614"/>
    </source>
</evidence>
<dbReference type="InterPro" id="IPR006015">
    <property type="entry name" value="Universal_stress_UspA"/>
</dbReference>
<dbReference type="RefSeq" id="WP_187243423.1">
    <property type="nucleotide sequence ID" value="NZ_BAAAOK010000009.1"/>
</dbReference>
<keyword evidence="4" id="KW-1185">Reference proteome</keyword>
<organism evidence="3 4">
    <name type="scientific">Actinomadura alba</name>
    <dbReference type="NCBI Taxonomy" id="406431"/>
    <lineage>
        <taxon>Bacteria</taxon>
        <taxon>Bacillati</taxon>
        <taxon>Actinomycetota</taxon>
        <taxon>Actinomycetes</taxon>
        <taxon>Streptosporangiales</taxon>
        <taxon>Thermomonosporaceae</taxon>
        <taxon>Actinomadura</taxon>
    </lineage>
</organism>
<name>A0ABR7LPB3_9ACTN</name>
<feature type="domain" description="UspA" evidence="2">
    <location>
        <begin position="8"/>
        <end position="143"/>
    </location>
</feature>
<accession>A0ABR7LPB3</accession>
<dbReference type="InterPro" id="IPR006016">
    <property type="entry name" value="UspA"/>
</dbReference>
<dbReference type="PANTHER" id="PTHR46553:SF3">
    <property type="entry name" value="ADENINE NUCLEOTIDE ALPHA HYDROLASES-LIKE SUPERFAMILY PROTEIN"/>
    <property type="match status" value="1"/>
</dbReference>
<dbReference type="SUPFAM" id="SSF52402">
    <property type="entry name" value="Adenine nucleotide alpha hydrolases-like"/>
    <property type="match status" value="2"/>
</dbReference>